<organism evidence="1 2">
    <name type="scientific">Cucumis melo var. makuwa</name>
    <name type="common">Oriental melon</name>
    <dbReference type="NCBI Taxonomy" id="1194695"/>
    <lineage>
        <taxon>Eukaryota</taxon>
        <taxon>Viridiplantae</taxon>
        <taxon>Streptophyta</taxon>
        <taxon>Embryophyta</taxon>
        <taxon>Tracheophyta</taxon>
        <taxon>Spermatophyta</taxon>
        <taxon>Magnoliopsida</taxon>
        <taxon>eudicotyledons</taxon>
        <taxon>Gunneridae</taxon>
        <taxon>Pentapetalae</taxon>
        <taxon>rosids</taxon>
        <taxon>fabids</taxon>
        <taxon>Cucurbitales</taxon>
        <taxon>Cucurbitaceae</taxon>
        <taxon>Benincaseae</taxon>
        <taxon>Cucumis</taxon>
    </lineage>
</organism>
<dbReference type="InterPro" id="IPR043502">
    <property type="entry name" value="DNA/RNA_pol_sf"/>
</dbReference>
<dbReference type="CDD" id="cd09272">
    <property type="entry name" value="RNase_HI_RT_Ty1"/>
    <property type="match status" value="1"/>
</dbReference>
<dbReference type="SUPFAM" id="SSF56672">
    <property type="entry name" value="DNA/RNA polymerases"/>
    <property type="match status" value="1"/>
</dbReference>
<evidence type="ECO:0000313" key="2">
    <source>
        <dbReference type="Proteomes" id="UP000321947"/>
    </source>
</evidence>
<proteinExistence type="predicted"/>
<gene>
    <name evidence="1" type="ORF">E5676_scaffold120G00760</name>
</gene>
<dbReference type="PANTHER" id="PTHR11439:SF470">
    <property type="entry name" value="CYSTEINE-RICH RLK (RECEPTOR-LIKE PROTEIN KINASE) 8"/>
    <property type="match status" value="1"/>
</dbReference>
<reference evidence="1 2" key="1">
    <citation type="submission" date="2019-08" db="EMBL/GenBank/DDBJ databases">
        <title>Draft genome sequences of two oriental melons (Cucumis melo L. var makuwa).</title>
        <authorList>
            <person name="Kwon S.-Y."/>
        </authorList>
    </citation>
    <scope>NUCLEOTIDE SEQUENCE [LARGE SCALE GENOMIC DNA]</scope>
    <source>
        <strain evidence="2">cv. Chang Bougi</strain>
        <tissue evidence="1">Leaf</tissue>
    </source>
</reference>
<dbReference type="PANTHER" id="PTHR11439">
    <property type="entry name" value="GAG-POL-RELATED RETROTRANSPOSON"/>
    <property type="match status" value="1"/>
</dbReference>
<sequence>MGFCVFLGNSLVSWKSKKQQTVARSSAEAEYRTLAATTCEVIWLRSLLNELQIKAPSPTLLFYDSQAAIYIANNPMFHERTKHIELDCHFVRDRKTDGSIKLLPVQSSSLLVDVFTKPLPASILFHLIGKMGVQDIFAPP</sequence>
<dbReference type="AlphaFoldDB" id="A0A5D3DZU4"/>
<dbReference type="Proteomes" id="UP000321947">
    <property type="component" value="Unassembled WGS sequence"/>
</dbReference>
<accession>A0A5D3DZU4</accession>
<comment type="caution">
    <text evidence="1">The sequence shown here is derived from an EMBL/GenBank/DDBJ whole genome shotgun (WGS) entry which is preliminary data.</text>
</comment>
<evidence type="ECO:0000313" key="1">
    <source>
        <dbReference type="EMBL" id="TYK28978.1"/>
    </source>
</evidence>
<name>A0A5D3DZU4_CUCMM</name>
<dbReference type="EMBL" id="SSTD01001877">
    <property type="protein sequence ID" value="TYK28978.1"/>
    <property type="molecule type" value="Genomic_DNA"/>
</dbReference>
<protein>
    <submittedName>
        <fullName evidence="1">Putative mitochondrial protein</fullName>
    </submittedName>
</protein>